<reference evidence="1 2" key="1">
    <citation type="journal article" date="1999" name="Nature">
        <title>Evidence for lateral gene transfer between Archaea and Bacteria from genome sequence of Thermotoga maritima.</title>
        <authorList>
            <person name="Nelson K.E."/>
            <person name="Clayton R.A."/>
            <person name="Gill S.R."/>
            <person name="Gwinn M.L."/>
            <person name="Dodson R.J."/>
            <person name="Haft D.H."/>
            <person name="Hickey E.K."/>
            <person name="Peterson J.D."/>
            <person name="Nelson W.C."/>
            <person name="Ketchum K.A."/>
            <person name="McDonald L."/>
            <person name="Utterback T.R."/>
            <person name="Malek J.A."/>
            <person name="Linher K.D."/>
            <person name="Garrett M.M."/>
            <person name="Stewart A.M."/>
            <person name="Cotton M.D."/>
            <person name="Pratt M.S."/>
            <person name="Phillips C.A."/>
            <person name="Richardson D."/>
            <person name="Heidelberg J."/>
            <person name="Sutton G.G."/>
            <person name="Fleischmann R.D."/>
            <person name="White O."/>
            <person name="Salzberg S.L."/>
            <person name="Smith H.O."/>
            <person name="Venter J.C."/>
            <person name="Fraser C.M."/>
        </authorList>
    </citation>
    <scope>NUCLEOTIDE SEQUENCE [LARGE SCALE GENOMIC DNA]</scope>
    <source>
        <strain evidence="2">ATCC 43589 / DSM 3109 / JCM 10099 / NBRC 100826 / MSB8</strain>
    </source>
</reference>
<dbReference type="PaxDb" id="243274-THEMA_01320"/>
<proteinExistence type="predicted"/>
<dbReference type="AlphaFoldDB" id="Q9WZD7"/>
<dbReference type="Proteomes" id="UP000008183">
    <property type="component" value="Chromosome"/>
</dbReference>
<name>Q9WZD7_THEMA</name>
<protein>
    <submittedName>
        <fullName evidence="1">Uncharacterized protein</fullName>
    </submittedName>
</protein>
<dbReference type="KEGG" id="tma:TM0669"/>
<evidence type="ECO:0000313" key="1">
    <source>
        <dbReference type="EMBL" id="AAD35751.1"/>
    </source>
</evidence>
<sequence length="204" mass="22301">MGGIWMSSAKTLEEVISKISGVISAKVIEEDGQPREIHVIADPSRNPKQIVRDIETVALASLGMKIDRRIISVAQLSQGRFPSSQTYEITSIEVKNLDRKKQVKVTIHNPLEDEDMVGESAGPGTSTNLPRLVGEAVIEAFNPDCPVSVDDVQKVFLAGREFVLVHLTIQDEDRERTEVGVAPLEGDFLKSVATATLKVVKDLT</sequence>
<keyword evidence="2" id="KW-1185">Reference proteome</keyword>
<dbReference type="PIR" id="B72350">
    <property type="entry name" value="B72350"/>
</dbReference>
<dbReference type="PATRIC" id="fig|243274.5.peg.679"/>
<gene>
    <name evidence="1" type="ordered locus">TM_0669</name>
</gene>
<dbReference type="EMBL" id="AE000512">
    <property type="protein sequence ID" value="AAD35751.1"/>
    <property type="molecule type" value="Genomic_DNA"/>
</dbReference>
<evidence type="ECO:0000313" key="2">
    <source>
        <dbReference type="Proteomes" id="UP000008183"/>
    </source>
</evidence>
<accession>Q9WZD7</accession>
<organism evidence="1 2">
    <name type="scientific">Thermotoga maritima (strain ATCC 43589 / DSM 3109 / JCM 10099 / NBRC 100826 / MSB8)</name>
    <dbReference type="NCBI Taxonomy" id="243274"/>
    <lineage>
        <taxon>Bacteria</taxon>
        <taxon>Thermotogati</taxon>
        <taxon>Thermotogota</taxon>
        <taxon>Thermotogae</taxon>
        <taxon>Thermotogales</taxon>
        <taxon>Thermotogaceae</taxon>
        <taxon>Thermotoga</taxon>
    </lineage>
</organism>
<dbReference type="OrthoDB" id="43591at2"/>
<dbReference type="EnsemblBacteria" id="AAD35751">
    <property type="protein sequence ID" value="AAD35751"/>
    <property type="gene ID" value="TM_0669"/>
</dbReference>
<dbReference type="SMR" id="Q9WZD7"/>
<dbReference type="InParanoid" id="Q9WZD7"/>